<feature type="domain" description="BTB" evidence="2">
    <location>
        <begin position="54"/>
        <end position="128"/>
    </location>
</feature>
<dbReference type="Proteomes" id="UP000467700">
    <property type="component" value="Unassembled WGS sequence"/>
</dbReference>
<organism evidence="3 4">
    <name type="scientific">Cyclocybe aegerita</name>
    <name type="common">Black poplar mushroom</name>
    <name type="synonym">Agrocybe aegerita</name>
    <dbReference type="NCBI Taxonomy" id="1973307"/>
    <lineage>
        <taxon>Eukaryota</taxon>
        <taxon>Fungi</taxon>
        <taxon>Dikarya</taxon>
        <taxon>Basidiomycota</taxon>
        <taxon>Agaricomycotina</taxon>
        <taxon>Agaricomycetes</taxon>
        <taxon>Agaricomycetidae</taxon>
        <taxon>Agaricales</taxon>
        <taxon>Agaricineae</taxon>
        <taxon>Bolbitiaceae</taxon>
        <taxon>Cyclocybe</taxon>
    </lineage>
</organism>
<name>A0A8S0XQB5_CYCAE</name>
<keyword evidence="4" id="KW-1185">Reference proteome</keyword>
<accession>A0A8S0XQB5</accession>
<dbReference type="Gene3D" id="3.30.710.10">
    <property type="entry name" value="Potassium Channel Kv1.1, Chain A"/>
    <property type="match status" value="1"/>
</dbReference>
<comment type="caution">
    <text evidence="3">The sequence shown here is derived from an EMBL/GenBank/DDBJ whole genome shotgun (WGS) entry which is preliminary data.</text>
</comment>
<evidence type="ECO:0000313" key="3">
    <source>
        <dbReference type="EMBL" id="CAA7262837.1"/>
    </source>
</evidence>
<dbReference type="AlphaFoldDB" id="A0A8S0XQB5"/>
<evidence type="ECO:0000313" key="4">
    <source>
        <dbReference type="Proteomes" id="UP000467700"/>
    </source>
</evidence>
<sequence length="378" mass="43277">MSSCDTSKRTVEDDHDPELSRTRRRTGDTPEASTIPARSRRDCVKDPDFFRPDGDCVISIDATLFKIHRYLLIRNSSVFANIFTLPTDASLEDPDSVSEENPLVLTDDIADFRALCWALYALPTEFQEYQYKTMRIVDLSRIVSLLAIANKYQFASYEKWSLEILIKHKDAPLDPHATEGLPSALLERLLRLSVICEAPALQENVQDMWIEVLRARNSEDGSARIALDVGEQLNLRQFQGRVYYQLSAEMERQRRASGLSVYHPPEQNLSPEQQMCLFRGSWSVGQYVNGVMKDLINPAFPRFDDIDCDEKEHRKTCRPQWQPIMAKALRKLTSLDPLEALGTMVSATDSLPFCLYSFFASREEELRSELENHFLGPE</sequence>
<reference evidence="3 4" key="1">
    <citation type="submission" date="2020-01" db="EMBL/GenBank/DDBJ databases">
        <authorList>
            <person name="Gupta K D."/>
        </authorList>
    </citation>
    <scope>NUCLEOTIDE SEQUENCE [LARGE SCALE GENOMIC DNA]</scope>
</reference>
<dbReference type="PROSITE" id="PS50097">
    <property type="entry name" value="BTB"/>
    <property type="match status" value="1"/>
</dbReference>
<dbReference type="EMBL" id="CACVBS010000037">
    <property type="protein sequence ID" value="CAA7262837.1"/>
    <property type="molecule type" value="Genomic_DNA"/>
</dbReference>
<feature type="compositionally biased region" description="Basic and acidic residues" evidence="1">
    <location>
        <begin position="1"/>
        <end position="28"/>
    </location>
</feature>
<proteinExistence type="predicted"/>
<dbReference type="OrthoDB" id="2886395at2759"/>
<protein>
    <recommendedName>
        <fullName evidence="2">BTB domain-containing protein</fullName>
    </recommendedName>
</protein>
<dbReference type="InterPro" id="IPR011333">
    <property type="entry name" value="SKP1/BTB/POZ_sf"/>
</dbReference>
<gene>
    <name evidence="3" type="ORF">AAE3_LOCUS5114</name>
</gene>
<evidence type="ECO:0000259" key="2">
    <source>
        <dbReference type="PROSITE" id="PS50097"/>
    </source>
</evidence>
<evidence type="ECO:0000256" key="1">
    <source>
        <dbReference type="SAM" id="MobiDB-lite"/>
    </source>
</evidence>
<feature type="region of interest" description="Disordered" evidence="1">
    <location>
        <begin position="1"/>
        <end position="38"/>
    </location>
</feature>
<dbReference type="InterPro" id="IPR000210">
    <property type="entry name" value="BTB/POZ_dom"/>
</dbReference>